<keyword evidence="10" id="KW-0406">Ion transport</keyword>
<dbReference type="PROSITE" id="PS50222">
    <property type="entry name" value="EF_HAND_2"/>
    <property type="match status" value="1"/>
</dbReference>
<dbReference type="Pfam" id="PF02026">
    <property type="entry name" value="RyR"/>
    <property type="match status" value="4"/>
</dbReference>
<feature type="region of interest" description="Disordered" evidence="15">
    <location>
        <begin position="4369"/>
        <end position="4407"/>
    </location>
</feature>
<dbReference type="SMART" id="SM00472">
    <property type="entry name" value="MIR"/>
    <property type="match status" value="2"/>
</dbReference>
<feature type="domain" description="B30.2/SPRY" evidence="17">
    <location>
        <begin position="1122"/>
        <end position="1321"/>
    </location>
</feature>
<dbReference type="FunFam" id="1.10.490.160:FF:000003">
    <property type="entry name" value="Ryanodine receptor, isoform E"/>
    <property type="match status" value="1"/>
</dbReference>
<keyword evidence="8" id="KW-0703">Sarcoplasmic reticulum</keyword>
<feature type="region of interest" description="Disordered" evidence="15">
    <location>
        <begin position="209"/>
        <end position="245"/>
    </location>
</feature>
<dbReference type="InterPro" id="IPR043136">
    <property type="entry name" value="B30.2/SPRY_sf"/>
</dbReference>
<dbReference type="PANTHER" id="PTHR46399">
    <property type="entry name" value="B30.2/SPRY DOMAIN-CONTAINING PROTEIN"/>
    <property type="match status" value="1"/>
</dbReference>
<dbReference type="Pfam" id="PF13499">
    <property type="entry name" value="EF-hand_7"/>
    <property type="match status" value="1"/>
</dbReference>
<dbReference type="InterPro" id="IPR011992">
    <property type="entry name" value="EF-hand-dom_pair"/>
</dbReference>
<dbReference type="Pfam" id="PF00520">
    <property type="entry name" value="Ion_trans"/>
    <property type="match status" value="1"/>
</dbReference>
<dbReference type="InterPro" id="IPR001870">
    <property type="entry name" value="B30.2/SPRY"/>
</dbReference>
<dbReference type="GO" id="GO:0006941">
    <property type="term" value="P:striated muscle contraction"/>
    <property type="evidence" value="ECO:0007669"/>
    <property type="project" value="TreeGrafter"/>
</dbReference>
<feature type="transmembrane region" description="Helical" evidence="16">
    <location>
        <begin position="5445"/>
        <end position="5467"/>
    </location>
</feature>
<evidence type="ECO:0000256" key="13">
    <source>
        <dbReference type="ARBA" id="ARBA00023303"/>
    </source>
</evidence>
<feature type="domain" description="EF-hand" evidence="18">
    <location>
        <begin position="4747"/>
        <end position="4782"/>
    </location>
</feature>
<dbReference type="PRINTS" id="PR00795">
    <property type="entry name" value="RYANODINER"/>
</dbReference>
<dbReference type="CDD" id="cd12877">
    <property type="entry name" value="SPRY1_RyR"/>
    <property type="match status" value="1"/>
</dbReference>
<feature type="region of interest" description="Disordered" evidence="15">
    <location>
        <begin position="3655"/>
        <end position="3677"/>
    </location>
</feature>
<dbReference type="PROSITE" id="PS50188">
    <property type="entry name" value="B302_SPRY"/>
    <property type="match status" value="2"/>
</dbReference>
<comment type="catalytic activity">
    <reaction evidence="14">
        <text>Ca(2+)(in) = Ca(2+)(out)</text>
        <dbReference type="Rhea" id="RHEA:29671"/>
        <dbReference type="ChEBI" id="CHEBI:29108"/>
    </reaction>
</comment>
<keyword evidence="3" id="KW-0109">Calcium transport</keyword>
<dbReference type="InterPro" id="IPR002048">
    <property type="entry name" value="EF_hand_dom"/>
</dbReference>
<dbReference type="Gene3D" id="1.25.10.30">
    <property type="entry name" value="IP3 receptor type 1 binding core, RIH domain"/>
    <property type="match status" value="1"/>
</dbReference>
<feature type="compositionally biased region" description="Acidic residues" evidence="15">
    <location>
        <begin position="4443"/>
        <end position="4457"/>
    </location>
</feature>
<dbReference type="Pfam" id="PF00622">
    <property type="entry name" value="SPRY"/>
    <property type="match status" value="3"/>
</dbReference>
<dbReference type="Gene3D" id="6.20.350.10">
    <property type="match status" value="1"/>
</dbReference>
<feature type="transmembrane region" description="Helical" evidence="16">
    <location>
        <begin position="4988"/>
        <end position="5011"/>
    </location>
</feature>
<keyword evidence="21" id="KW-1185">Reference proteome</keyword>
<proteinExistence type="predicted"/>
<dbReference type="InterPro" id="IPR013320">
    <property type="entry name" value="ConA-like_dom_sf"/>
</dbReference>
<dbReference type="FunFam" id="1.10.287.70:FF:000017">
    <property type="entry name" value="ryanodine receptor isoform X2"/>
    <property type="match status" value="1"/>
</dbReference>
<dbReference type="GO" id="GO:0030018">
    <property type="term" value="C:Z disc"/>
    <property type="evidence" value="ECO:0007669"/>
    <property type="project" value="TreeGrafter"/>
</dbReference>
<dbReference type="GO" id="GO:0033017">
    <property type="term" value="C:sarcoplasmic reticulum membrane"/>
    <property type="evidence" value="ECO:0007669"/>
    <property type="project" value="UniProtKB-SubCell"/>
</dbReference>
<organism evidence="20 21">
    <name type="scientific">Opisthorchis viverrini</name>
    <name type="common">Southeast Asian liver fluke</name>
    <dbReference type="NCBI Taxonomy" id="6198"/>
    <lineage>
        <taxon>Eukaryota</taxon>
        <taxon>Metazoa</taxon>
        <taxon>Spiralia</taxon>
        <taxon>Lophotrochozoa</taxon>
        <taxon>Platyhelminthes</taxon>
        <taxon>Trematoda</taxon>
        <taxon>Digenea</taxon>
        <taxon>Opisthorchiida</taxon>
        <taxon>Opisthorchiata</taxon>
        <taxon>Opisthorchiidae</taxon>
        <taxon>Opisthorchis</taxon>
    </lineage>
</organism>
<dbReference type="OrthoDB" id="300855at2759"/>
<dbReference type="SUPFAM" id="SSF47473">
    <property type="entry name" value="EF-hand"/>
    <property type="match status" value="1"/>
</dbReference>
<dbReference type="InterPro" id="IPR003877">
    <property type="entry name" value="SPRY_dom"/>
</dbReference>
<dbReference type="InterPro" id="IPR036300">
    <property type="entry name" value="MIR_dom_sf"/>
</dbReference>
<dbReference type="Gene3D" id="2.60.120.920">
    <property type="match status" value="3"/>
</dbReference>
<evidence type="ECO:0000256" key="10">
    <source>
        <dbReference type="ARBA" id="ARBA00023065"/>
    </source>
</evidence>
<keyword evidence="11 16" id="KW-0472">Membrane</keyword>
<evidence type="ECO:0000256" key="15">
    <source>
        <dbReference type="SAM" id="MobiDB-lite"/>
    </source>
</evidence>
<dbReference type="PANTHER" id="PTHR46399:SF8">
    <property type="entry name" value="B30.2_SPRY DOMAIN-CONTAINING PROTEIN"/>
    <property type="match status" value="1"/>
</dbReference>
<dbReference type="GO" id="GO:0005790">
    <property type="term" value="C:smooth endoplasmic reticulum"/>
    <property type="evidence" value="ECO:0007669"/>
    <property type="project" value="TreeGrafter"/>
</dbReference>
<feature type="transmembrane region" description="Helical" evidence="16">
    <location>
        <begin position="5488"/>
        <end position="5511"/>
    </location>
</feature>
<feature type="compositionally biased region" description="Acidic residues" evidence="15">
    <location>
        <begin position="2330"/>
        <end position="2344"/>
    </location>
</feature>
<evidence type="ECO:0000259" key="19">
    <source>
        <dbReference type="PROSITE" id="PS50919"/>
    </source>
</evidence>
<comment type="subcellular location">
    <subcellularLocation>
        <location evidence="1">Sarcoplasmic reticulum membrane</location>
        <topology evidence="1">Multi-pass membrane protein</topology>
    </subcellularLocation>
</comment>
<evidence type="ECO:0000256" key="14">
    <source>
        <dbReference type="ARBA" id="ARBA00036634"/>
    </source>
</evidence>
<feature type="region of interest" description="Disordered" evidence="15">
    <location>
        <begin position="2293"/>
        <end position="2348"/>
    </location>
</feature>
<evidence type="ECO:0000256" key="12">
    <source>
        <dbReference type="ARBA" id="ARBA00023286"/>
    </source>
</evidence>
<feature type="region of interest" description="Disordered" evidence="15">
    <location>
        <begin position="1983"/>
        <end position="2010"/>
    </location>
</feature>
<dbReference type="PROSITE" id="PS50919">
    <property type="entry name" value="MIR"/>
    <property type="match status" value="1"/>
</dbReference>
<dbReference type="SUPFAM" id="SSF82109">
    <property type="entry name" value="MIR domain"/>
    <property type="match status" value="1"/>
</dbReference>
<feature type="region of interest" description="Disordered" evidence="15">
    <location>
        <begin position="2370"/>
        <end position="2393"/>
    </location>
</feature>
<dbReference type="Pfam" id="PF01365">
    <property type="entry name" value="RYDR_ITPR"/>
    <property type="match status" value="3"/>
</dbReference>
<evidence type="ECO:0000256" key="3">
    <source>
        <dbReference type="ARBA" id="ARBA00022568"/>
    </source>
</evidence>
<keyword evidence="2" id="KW-0813">Transport</keyword>
<dbReference type="InterPro" id="IPR048581">
    <property type="entry name" value="RYDR_Jsol"/>
</dbReference>
<evidence type="ECO:0000259" key="17">
    <source>
        <dbReference type="PROSITE" id="PS50188"/>
    </source>
</evidence>
<dbReference type="GO" id="GO:0042383">
    <property type="term" value="C:sarcolemma"/>
    <property type="evidence" value="ECO:0007669"/>
    <property type="project" value="TreeGrafter"/>
</dbReference>
<keyword evidence="6" id="KW-0677">Repeat</keyword>
<dbReference type="RefSeq" id="XP_009173549.1">
    <property type="nucleotide sequence ID" value="XM_009175285.1"/>
</dbReference>
<dbReference type="Pfam" id="PF06459">
    <property type="entry name" value="RR_TM4-6"/>
    <property type="match status" value="1"/>
</dbReference>
<dbReference type="GO" id="GO:0014808">
    <property type="term" value="P:release of sequestered calcium ion into cytosol by sarcoplasmic reticulum"/>
    <property type="evidence" value="ECO:0007669"/>
    <property type="project" value="TreeGrafter"/>
</dbReference>
<evidence type="ECO:0000256" key="5">
    <source>
        <dbReference type="ARBA" id="ARBA00022692"/>
    </source>
</evidence>
<feature type="compositionally biased region" description="Polar residues" evidence="15">
    <location>
        <begin position="4327"/>
        <end position="4343"/>
    </location>
</feature>
<dbReference type="InterPro" id="IPR003032">
    <property type="entry name" value="Ryanodine_rcpt"/>
</dbReference>
<name>A0A075A5M8_OPIVI</name>
<dbReference type="InterPro" id="IPR035910">
    <property type="entry name" value="RyR/IP3R_RIH_dom_sf"/>
</dbReference>
<feature type="region of interest" description="Disordered" evidence="15">
    <location>
        <begin position="4440"/>
        <end position="4464"/>
    </location>
</feature>
<keyword evidence="13" id="KW-0407">Ion channel</keyword>
<keyword evidence="5 16" id="KW-0812">Transmembrane</keyword>
<dbReference type="Pfam" id="PF08454">
    <property type="entry name" value="RIH_assoc"/>
    <property type="match status" value="1"/>
</dbReference>
<feature type="region of interest" description="Disordered" evidence="15">
    <location>
        <begin position="4070"/>
        <end position="4089"/>
    </location>
</feature>
<dbReference type="GeneID" id="20323433"/>
<dbReference type="GO" id="GO:0005509">
    <property type="term" value="F:calcium ion binding"/>
    <property type="evidence" value="ECO:0007669"/>
    <property type="project" value="InterPro"/>
</dbReference>
<dbReference type="InterPro" id="IPR013333">
    <property type="entry name" value="Ryan_recept"/>
</dbReference>
<dbReference type="InterPro" id="IPR015925">
    <property type="entry name" value="Ryanodine_IP3_receptor"/>
</dbReference>
<evidence type="ECO:0000313" key="20">
    <source>
        <dbReference type="EMBL" id="KER22699.1"/>
    </source>
</evidence>
<protein>
    <submittedName>
        <fullName evidence="20">Uncharacterized protein</fullName>
    </submittedName>
</protein>
<dbReference type="PROSITE" id="PS00018">
    <property type="entry name" value="EF_HAND_1"/>
    <property type="match status" value="2"/>
</dbReference>
<dbReference type="CTD" id="20323433"/>
<keyword evidence="9 16" id="KW-1133">Transmembrane helix</keyword>
<dbReference type="InterPro" id="IPR000699">
    <property type="entry name" value="RIH_dom"/>
</dbReference>
<gene>
    <name evidence="20" type="ORF">T265_09254</name>
</gene>
<keyword evidence="12" id="KW-1071">Ligand-gated ion channel</keyword>
<feature type="domain" description="MIR" evidence="19">
    <location>
        <begin position="289"/>
        <end position="344"/>
    </location>
</feature>
<dbReference type="GO" id="GO:0034704">
    <property type="term" value="C:calcium channel complex"/>
    <property type="evidence" value="ECO:0007669"/>
    <property type="project" value="TreeGrafter"/>
</dbReference>
<evidence type="ECO:0000256" key="9">
    <source>
        <dbReference type="ARBA" id="ARBA00022989"/>
    </source>
</evidence>
<dbReference type="SMART" id="SM00449">
    <property type="entry name" value="SPRY"/>
    <property type="match status" value="3"/>
</dbReference>
<evidence type="ECO:0000256" key="4">
    <source>
        <dbReference type="ARBA" id="ARBA00022673"/>
    </source>
</evidence>
<keyword evidence="7" id="KW-0106">Calcium</keyword>
<feature type="transmembrane region" description="Helical" evidence="16">
    <location>
        <begin position="5397"/>
        <end position="5417"/>
    </location>
</feature>
<accession>A0A075A5M8</accession>
<dbReference type="Pfam" id="PF02815">
    <property type="entry name" value="MIR"/>
    <property type="match status" value="1"/>
</dbReference>
<dbReference type="CDD" id="cd00051">
    <property type="entry name" value="EFh"/>
    <property type="match status" value="1"/>
</dbReference>
<dbReference type="Gene3D" id="1.10.238.10">
    <property type="entry name" value="EF-hand"/>
    <property type="match status" value="1"/>
</dbReference>
<dbReference type="STRING" id="6198.A0A075A5M8"/>
<dbReference type="Proteomes" id="UP000054324">
    <property type="component" value="Unassembled WGS sequence"/>
</dbReference>
<evidence type="ECO:0000313" key="21">
    <source>
        <dbReference type="Proteomes" id="UP000054324"/>
    </source>
</evidence>
<feature type="transmembrane region" description="Helical" evidence="16">
    <location>
        <begin position="5179"/>
        <end position="5199"/>
    </location>
</feature>
<feature type="compositionally biased region" description="Acidic residues" evidence="15">
    <location>
        <begin position="1996"/>
        <end position="2008"/>
    </location>
</feature>
<dbReference type="InterPro" id="IPR009460">
    <property type="entry name" value="Ryanrecept_TM4-6"/>
</dbReference>
<feature type="region of interest" description="Disordered" evidence="15">
    <location>
        <begin position="1164"/>
        <end position="1187"/>
    </location>
</feature>
<dbReference type="EMBL" id="KL596884">
    <property type="protein sequence ID" value="KER22699.1"/>
    <property type="molecule type" value="Genomic_DNA"/>
</dbReference>
<feature type="region of interest" description="Disordered" evidence="15">
    <location>
        <begin position="4317"/>
        <end position="4343"/>
    </location>
</feature>
<dbReference type="GO" id="GO:0006874">
    <property type="term" value="P:intracellular calcium ion homeostasis"/>
    <property type="evidence" value="ECO:0007669"/>
    <property type="project" value="InterPro"/>
</dbReference>
<dbReference type="Gene3D" id="2.80.10.50">
    <property type="match status" value="2"/>
</dbReference>
<dbReference type="Gene3D" id="1.10.490.160">
    <property type="match status" value="2"/>
</dbReference>
<dbReference type="Pfam" id="PF21119">
    <property type="entry name" value="RYDR_Jsol"/>
    <property type="match status" value="3"/>
</dbReference>
<feature type="region of interest" description="Disordered" evidence="15">
    <location>
        <begin position="3285"/>
        <end position="3317"/>
    </location>
</feature>
<feature type="transmembrane region" description="Helical" evidence="16">
    <location>
        <begin position="5252"/>
        <end position="5278"/>
    </location>
</feature>
<reference evidence="20 21" key="1">
    <citation type="submission" date="2013-11" db="EMBL/GenBank/DDBJ databases">
        <title>Opisthorchis viverrini - life in the bile duct.</title>
        <authorList>
            <person name="Young N.D."/>
            <person name="Nagarajan N."/>
            <person name="Lin S.J."/>
            <person name="Korhonen P.K."/>
            <person name="Jex A.R."/>
            <person name="Hall R.S."/>
            <person name="Safavi-Hemami H."/>
            <person name="Kaewkong W."/>
            <person name="Bertrand D."/>
            <person name="Gao S."/>
            <person name="Seet Q."/>
            <person name="Wongkham S."/>
            <person name="Teh B.T."/>
            <person name="Wongkham C."/>
            <person name="Intapan P.M."/>
            <person name="Maleewong W."/>
            <person name="Yang X."/>
            <person name="Hu M."/>
            <person name="Wang Z."/>
            <person name="Hofmann A."/>
            <person name="Sternberg P.W."/>
            <person name="Tan P."/>
            <person name="Wang J."/>
            <person name="Gasser R.B."/>
        </authorList>
    </citation>
    <scope>NUCLEOTIDE SEQUENCE [LARGE SCALE GENOMIC DNA]</scope>
</reference>
<evidence type="ECO:0000256" key="16">
    <source>
        <dbReference type="SAM" id="Phobius"/>
    </source>
</evidence>
<sequence>MNLKLANATRTLQIRALTSSVTLQSESIRLPTNVKRSTTSSASPWITPPPNMPPCVFVLEQALSVRALQEMLSIRSQGSDTGFASGDGCSQKATLLVFSPAAFKQRFGFQMGPNGSNETAVSEPQFLSIALILINIAFLPHRPNCYEHRPRRQHVYGEVFSGHGVIASFQQTLWTVIPVSSGAVRQKSMNMVLGGDVVRLFHGDESLTVSAPDSEEANPLVPPAHNGGAPGSPPNAGVRGNQTNTANTSHLNVEASTGYRQQVMYEIGAVSSSARSLWRIEHLKTKWSAGFFSWASEVRLRHVTTGRYLGVNPAEANGTGHCDVVTLSPNEASEAATIFQLRPTKVSPLLSWIPHNLLHFTGCPFSPPQHGDRSHIVSSYFTQQDDKKRMEEHGDEGMGEPDLRLGETLTYLQHAASGRWLSYEAYETKKRGLGRVEEKKATLLVEGHMDDLFSLVRAQDEEIKSASAIRRCTAVFSSFVNTLRYICPPHQTGYSGPQIQPLNPQSPAILRLTSGVLLGEVTQCLEDLIDFFAQPDPHEEHEVRQAKLAALRNRQNLFQNEGMIGCVLNTIERFTGTFQTRREFSQVVGEDKSEQFDRLGNYLYLLLAALIRGNRENCAQFATPSRLDWLFNRLELQEGFAEGVLDALHCVLTDSDEALYLITERHIRTLISLLDKQGRDPRVLQALCSLCLGRQGGAVRLNQDLIYNTLLPQRDLLLQTKLVDQCGSMRPNLFVGIKEYDPLFPHVFFTKGGSMYPKWYFEVIVDALETVTHQPAHLRVGWGNTEGYDAQPGGGAGWGAACLGDDLFSYAFDGRCLWAGGKPKQASIGTEEASTNEEPSTTGLPLKRGDVIGCLLDLTGPVIQFNVNGRLVRGYFQDFNTTGLFYPCISMNAKASARFLLGSNQGRLRHGPPPGYAPICDARQPGQRLRLEPVFSFGQLEKSVYTGPLASPTPQQSVFVPRTVRTNHIQLPSNVEVFRDRLAENLHDMWSMRKIDQGWKYGERRDDQRGLHPCLTTFAKLPPQDRQYNVTLAYETLRTIVGLGYNITYEPLPEGTRMKTIKLSNSFTQANGYKPQPLDLSQIRLSKRLEALVDQLAENTHNMWARDRISLGWTYGFTEDHAQKRSPHLVPFREVDPIIKNSNRETAIETVKTLLAYGYSLTQTSSDSSDAARGNSASEYSGPTRTYRGQASRAVTRGKWYYEIEVLTSGFIRIGWAKKNAPPDAIVGSTSNSYAFAAHQARKWHRVGTTYGNVCQPGDVVGCMLDLIDKTISYVPAFSLGSGQQVKVNYGNDVQTLKFFTYCGLQEGYKPLCVNMCRPMPMWYVRDDASLFVDVDKQHPFLQISLSTGSTPGFKVIGKQADHSASDETLYLRLSLGTRCKDTFTSNAPFHIHLGLIAPRLCVSFTRPLKERHAYLDSLRRHLEPELATVGQMGMHADMTNLTMMGGNMTSSTLEMRDRRAKKTRLGNMFKKGKSREPSPDVGSTVGSGAGVSAISAGGSGLVQTGGKRTAQPQVGMIAQAGGQGSAGSGSLVSGTAGTFSGSLTGGSTQGFQQFQPSALQQTMVQETAMPLHTAQMHTPQIMVPSQAGVGPATFGVPSLLDDLDMLVPDASGHMSPIANLIDEFCFTVLVLPGQDPGLVHIGWVTNYFKLAKPPGPDSSSLSLLHNSQQGGGFDTVTGQPFAQPGVVSNQMLGVSYVELFNVRQAAVCLLESDLTLKSAVAERASFMVNLGQLLSQMATPEDLGKRMSQGLSLTCWVDVATGTLGFDLNGRDTGIRFQVEPSTRLFGAVFYRPTVREAIHFEFTRRNRYTLPVTASMLRPPRQASSLPPHRLKVQALQRLHWARVPPRTVKMYSMKISDQRGWSTILEDPVSELAVQLPESGRCVTALELDEMPPLLKFHSHTLELYRALCCHANHNVAQSLTQHVDAHQLLHVFTAADIPGPLRSGFVELMLTMHVSSHVKLKQVTGKEFIVPLVRPDMSKPELLSMGSPEELTREEDAEEGPESFDFDRIPAVSEHLSIRPRLKTDPHLLIPGADGTGSVPVPAQLEKSKEDAALSAAMSVAGPGGLLKLADCPDFPITQLKELCLSCLVESVNRGGGIRDPAGGNFEHLLLPLLRTINCLLVMGTLDATDVKILLAILDPKTFENPRHMSTAIGESLLEFPLPESVQLEVCRLLHTLCDLQLRHRVEQVVKFASTFVKELQSVSSLLLLTVYSNSRTYLLVYCRPLSRGVSLKERQAELFTSLSALYFFPPQDQYSRYMAIKLSNLPSSVAARRTREFRCPAAVQMSCLLRMPGPGGPTGRLEEGPETTSEEPTNTEPTEPNPMEEPGDENKEGEESEGEDTNRCAEEVKELLRRFHKHLTDKLGVLRPGSEGADAGEHGGSESMIDSGYGDNSRVFPVTHAPDNLSLVSFGQVYPPDDLQTALSRLPLVPPDMGNPEEGSGVPPWILQAAWNLIMKKRGYSPTEDEQKELDRLYEAQKSEAAGKNTFTDLITRTIVKWARSKYIENLELIREMFSVLYRQYNAIEELRGALAKTYVISSLSQDEVSRLLRSLGRVRCLLGVQLGSNEEMLLKNCLWDLMNNKVFFQHPDLTRCLAVHETVMQLMVQTLTKATLEQPGTAGSGGAADASGVRTSAESGVTVATSSAILPVVQEEGLGLATSTTEQRNAAGPTEMVVQCCRFLCYFCRTSRGNQKAMFEHLSYMLENSSMLLGSFSDTVVHLPSLVYMFLGRLNSEMARGNFPFRNKVAGVQFSQWEAARHFAAVPFLYRRGALLIINESFNWVPARPSLRGTCPLDVAYSSLMDNNELALALREKQLEKVAVYLSRCGVQSNAELLAKGYPDIGWDPVEGERFLDFLRFTVWVNGETVEENANLVVRLLIRRPECLGPALRGGSKTMKPPTAVAAIEGNELPPGGPGELRDAGETTNPDVEAQQTLVGGGLLKAMKEGIVMSAQIKLVKMAQEAEAAGLNPEDEDLGWRTVLMDYEDANLFVPLPYNFECLPPEDSPDYIDLGAAILTFHSVLVNLLGFCAPDMETTKSESVRARSILQSLVSMNDLEGVLSLRFILPPPKLETQLDEDGQEEWVDKAGMPPGLLPEHKASVVLFLERVYGISDAGTFLRLLENAFLPDLRAATLLDAAVVPDSDMALALNRYLCNNVLPLLTRHSHFLREEGSAGGLFEATLQTAYRLSKCRAITNHQRDILCEFLVALMQQIRPPMMTALLRKMAVDLRNLSKESVVPLRVLTEFYQRCGTYYTSEGWTDDFKSVAAAAAVGAGAGAGGGAGGDHEAGKPPSTESADATAGRGAGAGVGGDSIATEEERSLTAQLFILIFDNLSRQPYEPELFSYALPCLSAIGCALPPDYSINMGDPGIGADGEQGGFERFGSRTGALLSPGGPGLNGSDQLDDVAHHDIFIPQPIETSQLYRVLTIKRCHMASVRCPEDSKSVPSFYCVLRMEGVHLPNAMKGLIDRFAQHCHDSWALELIEQGYTFGPVVDEVKRTHPNLCSFANLQEHEQARYIQPVTDTLKAMFALGWSVDAEDARHHDSTADRNNIRRSTITADASYNPSPGDLRGVNVSKEMINLAERLADNAHNIWARQKMHDLEAIGGGVHQLLVPYEILTDNERKRYRRLTHELIKYLQYHGYRMSFRSGGAQQQSAQGGGGAGGATADAGRPADGHASRFAYGLLSKLLDYVESAMSSVHETMPSTRFSASRTCVTSSHDMKFFVKVVLPLVERYFETQHSYFLDPLTGASLEEKKMAATLFCKLFSLLRAKLSAFGHDVQIAVSCLQGLVQTIDVKAILKMGTAEDFIRSRLLPFFVNCADDLCVLLRNLDNARYSHVKGTIKRGACSVDYVHMVLIPVLKSMFEHLAKNECGEDLLARTQPIVANSTADMLGQYFLPVSERLLEHALIVEKVEELFKSEKRAARTQPIVANSTADMLGQYFLPVSERLLEHALIVEKVEELFKSEKRAGLETASEREEELSGLVEVLVRNLFAFYPLLIKFVDRHRSAWLKHPTQETQRLFTAVARMFLIWAKATKFKREEENFVSQHEIDHLSLIVPSGGGSSSLAPRTRSTINGKSDTGGVKPSLSLLGGREQELVLCAKRKLIRVEPRTQRWQRLLYQKIDKTIAQTGRHAGLGVSTRDEVVDRILTLSKVMHGLYLVDHPPTMAKGAWKKLVSSQRKKAVMACFRMVPLYALPVHRAVNLFISSYTQEWLDYEESLGVKLIEDITNEEGVDHPPTMAKGAWKKLVSSQRKKAVMACFRMVPLYALPVHRAVNLFISSYTQEWLDYEESLGVKLIEDITNEEGVSAGSEADSGCVSGTATPAKSTSGYSLDSSFKSIEDSAASHALEFMDSVLDLSFPSETEDGGDGCAKPVLPAGPPTVSGSEGGAPTDSAAPDPLTQLLTALSRSAMEQAPDDPLYLAYARIMGKSCSGEDEEEEEEEEEEEGATFQDQEEQKLQLLSEQNRLADRGAAEMVLLQLAASRGEATPVAQASIQLGIALLLGGNVSVQSRMLEYLNRKKLSGFFTSLAGLMQNCSVLDLDTFERCNKAEGLAVGLSDMKGITNLYDADFTCKIFRFLQLLCEGHNLAFQDYLRTQAGNTVSVNLIISTVDYLLRLQDSIMDFYWHYSNKETIDESGKSSFVRAIKIGKQVFRSLTEYIQGPCVGNQLALAHSRLWDAVGGFIYVSAQMQDKLSRDPDQLDLLREFLNLQKELMIMLLSMLEGNVVNGPIARQMVDTLAESSAYVEAFDVNGDGWISHREFRNALEQQKTYTAEEIGYIIACVDTNADGKVDFKEFTERFYNPAEDIGFNFALLLTNLSEHVPFDPRLERLVEKARGVLDVFEPHLGRIEITGSNGRIERVYFEIRQQHIDQWEAPQIKESKRSFLHSVVGESGDKEKLECFVNFCEDTIFEMQHAQEINGDEADMSLSKTAAFNRFLEITHLAFIGRAFSTLFHYISPSYIASGWSTLRQMSCSDIVLAFLGLQIGILICLTRCAMFGVRLVGQIIVAMASDPGAQTGAPKSRAMRAIVPVSPGGSLHLPPSQEHQWWLLSEDQQLLLERVDPNELAAMEEEYDRARSAAAVSAALGRSSSGTGSMSEGGNASMRTNAGIHTANLVSGPTAHQAVLEPIKLVQVPKKAAEPKQAEEDKTPQFNTRAYMISLFASNFYRFKISALILAFLINFLLLFFKVHQAHSNEEGLDDVSEGALATAALRAAVGDAAEGAEDAEPEEWITLADSNAYIAPLIAILAAIHSLLSFSMLIAYYYLKVPLVIFKREKEISRMLEFEGMWISQQPAEDNLRAHWDKLVLSTPSFPQMYWGKFVKKKVRNKYSVQYDYDEITTLLGMDKPVPEPNGTGGGSIFSFFSGVDIQYLTWKWGVVFTDISFLYLAVYFAASFFGNFNYFLYACHLLDVAVSFKTLRTIIQSVTHNGKQLVLTVMLTSIVIYLYTVIAFNFLRKFYVKDNDGVQDPKCNDMMTLVLTVMLTSIVIYLYTVIAFNFLRKFYVKDNDGVQDPKCNDMMTCFIFHLHTGLRAGGGIGDEIEAPDGDEWEGFRIMFDLTFFFFVIVILLAIIQGLIIDAFGDLRDQLEQVKEDLESKCFICGIGKEYFDKIPHGFEQHVEKEHNFANYMTSHYTFSSLQPEGQETGLVKLSAILVWETKRVSHGHSLTSIAQCVAQPLRDGCKCPYRLTGRRVFLCSRATICIELLDESELHRWTP</sequence>
<keyword evidence="4" id="KW-0107">Calcium channel</keyword>
<dbReference type="InterPro" id="IPR035761">
    <property type="entry name" value="SPRY1_RyR"/>
</dbReference>
<dbReference type="InterPro" id="IPR005821">
    <property type="entry name" value="Ion_trans_dom"/>
</dbReference>
<dbReference type="GO" id="GO:0005219">
    <property type="term" value="F:ryanodine-sensitive calcium-release channel activity"/>
    <property type="evidence" value="ECO:0007669"/>
    <property type="project" value="InterPro"/>
</dbReference>
<evidence type="ECO:0000256" key="8">
    <source>
        <dbReference type="ARBA" id="ARBA00022951"/>
    </source>
</evidence>
<evidence type="ECO:0000256" key="1">
    <source>
        <dbReference type="ARBA" id="ARBA00004326"/>
    </source>
</evidence>
<dbReference type="SUPFAM" id="SSF49899">
    <property type="entry name" value="Concanavalin A-like lectins/glucanases"/>
    <property type="match status" value="2"/>
</dbReference>
<evidence type="ECO:0000259" key="18">
    <source>
        <dbReference type="PROSITE" id="PS50222"/>
    </source>
</evidence>
<evidence type="ECO:0000256" key="7">
    <source>
        <dbReference type="ARBA" id="ARBA00022837"/>
    </source>
</evidence>
<dbReference type="KEGG" id="ovi:T265_09254"/>
<dbReference type="InterPro" id="IPR013662">
    <property type="entry name" value="RIH_assoc-dom"/>
</dbReference>
<dbReference type="SUPFAM" id="SSF100909">
    <property type="entry name" value="IP3 receptor type 1 binding core, domain 2"/>
    <property type="match status" value="1"/>
</dbReference>
<dbReference type="InterPro" id="IPR016093">
    <property type="entry name" value="MIR_motif"/>
</dbReference>
<evidence type="ECO:0000256" key="11">
    <source>
        <dbReference type="ARBA" id="ARBA00023136"/>
    </source>
</evidence>
<evidence type="ECO:0000256" key="6">
    <source>
        <dbReference type="ARBA" id="ARBA00022737"/>
    </source>
</evidence>
<evidence type="ECO:0000256" key="2">
    <source>
        <dbReference type="ARBA" id="ARBA00022448"/>
    </source>
</evidence>
<feature type="transmembrane region" description="Helical" evidence="16">
    <location>
        <begin position="5569"/>
        <end position="5592"/>
    </location>
</feature>
<dbReference type="InterPro" id="IPR018247">
    <property type="entry name" value="EF_Hand_1_Ca_BS"/>
</dbReference>
<feature type="domain" description="B30.2/SPRY" evidence="17">
    <location>
        <begin position="679"/>
        <end position="906"/>
    </location>
</feature>
<feature type="compositionally biased region" description="Polar residues" evidence="15">
    <location>
        <begin position="4073"/>
        <end position="4087"/>
    </location>
</feature>